<dbReference type="InterPro" id="IPR019180">
    <property type="entry name" value="Oxidoreductase-like_N"/>
</dbReference>
<evidence type="ECO:0000256" key="1">
    <source>
        <dbReference type="SAM" id="MobiDB-lite"/>
    </source>
</evidence>
<feature type="domain" description="Oxidoreductase-like" evidence="2">
    <location>
        <begin position="102"/>
        <end position="141"/>
    </location>
</feature>
<comment type="caution">
    <text evidence="3">The sequence shown here is derived from an EMBL/GenBank/DDBJ whole genome shotgun (WGS) entry which is preliminary data.</text>
</comment>
<name>A0AAW1H4Y8_SAPOF</name>
<dbReference type="Pfam" id="PF09791">
    <property type="entry name" value="Oxidored-like"/>
    <property type="match status" value="1"/>
</dbReference>
<sequence>MFTPLKINTTFTITCDVQNDVASFFHLSMLRLTRLNLNHQHRRQTTANHRPSSLQHVIQPVFSIPLMADASEKTENQTSPPPPPATVADGEREKSGKVPPPLPTPPEKPEAGDCCGSGCVRCVWDIYYDELESYNQLLQEYNNSIKHS</sequence>
<evidence type="ECO:0000313" key="4">
    <source>
        <dbReference type="Proteomes" id="UP001443914"/>
    </source>
</evidence>
<evidence type="ECO:0000313" key="3">
    <source>
        <dbReference type="EMBL" id="KAK9670152.1"/>
    </source>
</evidence>
<dbReference type="Proteomes" id="UP001443914">
    <property type="component" value="Unassembled WGS sequence"/>
</dbReference>
<evidence type="ECO:0000259" key="2">
    <source>
        <dbReference type="Pfam" id="PF09791"/>
    </source>
</evidence>
<organism evidence="3 4">
    <name type="scientific">Saponaria officinalis</name>
    <name type="common">Common soapwort</name>
    <name type="synonym">Lychnis saponaria</name>
    <dbReference type="NCBI Taxonomy" id="3572"/>
    <lineage>
        <taxon>Eukaryota</taxon>
        <taxon>Viridiplantae</taxon>
        <taxon>Streptophyta</taxon>
        <taxon>Embryophyta</taxon>
        <taxon>Tracheophyta</taxon>
        <taxon>Spermatophyta</taxon>
        <taxon>Magnoliopsida</taxon>
        <taxon>eudicotyledons</taxon>
        <taxon>Gunneridae</taxon>
        <taxon>Pentapetalae</taxon>
        <taxon>Caryophyllales</taxon>
        <taxon>Caryophyllaceae</taxon>
        <taxon>Caryophylleae</taxon>
        <taxon>Saponaria</taxon>
    </lineage>
</organism>
<protein>
    <recommendedName>
        <fullName evidence="2">Oxidoreductase-like domain-containing protein</fullName>
    </recommendedName>
</protein>
<dbReference type="EMBL" id="JBDFQZ010000013">
    <property type="protein sequence ID" value="KAK9670152.1"/>
    <property type="molecule type" value="Genomic_DNA"/>
</dbReference>
<dbReference type="PANTHER" id="PTHR21193">
    <property type="entry name" value="OXIDOREDUCTASE-LIKE DOMAIN-CONTAINING PROTEIN 1"/>
    <property type="match status" value="1"/>
</dbReference>
<proteinExistence type="predicted"/>
<reference evidence="3" key="1">
    <citation type="submission" date="2024-03" db="EMBL/GenBank/DDBJ databases">
        <title>WGS assembly of Saponaria officinalis var. Norfolk2.</title>
        <authorList>
            <person name="Jenkins J."/>
            <person name="Shu S."/>
            <person name="Grimwood J."/>
            <person name="Barry K."/>
            <person name="Goodstein D."/>
            <person name="Schmutz J."/>
            <person name="Leebens-Mack J."/>
            <person name="Osbourn A."/>
        </authorList>
    </citation>
    <scope>NUCLEOTIDE SEQUENCE [LARGE SCALE GENOMIC DNA]</scope>
    <source>
        <strain evidence="3">JIC</strain>
    </source>
</reference>
<feature type="region of interest" description="Disordered" evidence="1">
    <location>
        <begin position="68"/>
        <end position="115"/>
    </location>
</feature>
<keyword evidence="4" id="KW-1185">Reference proteome</keyword>
<dbReference type="PANTHER" id="PTHR21193:SF3">
    <property type="entry name" value="OXIDOREDUCTASE-LIKE DOMAIN-CONTAINING PROTEIN 1"/>
    <property type="match status" value="1"/>
</dbReference>
<dbReference type="InterPro" id="IPR039251">
    <property type="entry name" value="OXLD1"/>
</dbReference>
<accession>A0AAW1H4Y8</accession>
<gene>
    <name evidence="3" type="ORF">RND81_13G181500</name>
</gene>
<dbReference type="AlphaFoldDB" id="A0AAW1H4Y8"/>